<keyword evidence="3" id="KW-1185">Reference proteome</keyword>
<dbReference type="Proteomes" id="UP001501358">
    <property type="component" value="Unassembled WGS sequence"/>
</dbReference>
<sequence length="67" mass="6918">MADPDLDGVQAQLDPLGPGMGEHVRQCLQTQTGPVGDRAAPLGHEGAYLPDDSGDGGAVDTEQQPQH</sequence>
<gene>
    <name evidence="2" type="ORF">GCM10010406_34900</name>
</gene>
<evidence type="ECO:0000256" key="1">
    <source>
        <dbReference type="SAM" id="MobiDB-lite"/>
    </source>
</evidence>
<evidence type="ECO:0000313" key="3">
    <source>
        <dbReference type="Proteomes" id="UP001501358"/>
    </source>
</evidence>
<feature type="region of interest" description="Disordered" evidence="1">
    <location>
        <begin position="1"/>
        <end position="67"/>
    </location>
</feature>
<dbReference type="EMBL" id="BAAATA010000020">
    <property type="protein sequence ID" value="GAA2495686.1"/>
    <property type="molecule type" value="Genomic_DNA"/>
</dbReference>
<evidence type="ECO:0000313" key="2">
    <source>
        <dbReference type="EMBL" id="GAA2495686.1"/>
    </source>
</evidence>
<comment type="caution">
    <text evidence="2">The sequence shown here is derived from an EMBL/GenBank/DDBJ whole genome shotgun (WGS) entry which is preliminary data.</text>
</comment>
<reference evidence="3" key="1">
    <citation type="journal article" date="2019" name="Int. J. Syst. Evol. Microbiol.">
        <title>The Global Catalogue of Microorganisms (GCM) 10K type strain sequencing project: providing services to taxonomists for standard genome sequencing and annotation.</title>
        <authorList>
            <consortium name="The Broad Institute Genomics Platform"/>
            <consortium name="The Broad Institute Genome Sequencing Center for Infectious Disease"/>
            <person name="Wu L."/>
            <person name="Ma J."/>
        </authorList>
    </citation>
    <scope>NUCLEOTIDE SEQUENCE [LARGE SCALE GENOMIC DNA]</scope>
    <source>
        <strain evidence="3">JCM 6307</strain>
    </source>
</reference>
<accession>A0ABP5ZG54</accession>
<name>A0ABP5ZG54_9ACTN</name>
<proteinExistence type="predicted"/>
<organism evidence="2 3">
    <name type="scientific">Streptomyces thermolineatus</name>
    <dbReference type="NCBI Taxonomy" id="44033"/>
    <lineage>
        <taxon>Bacteria</taxon>
        <taxon>Bacillati</taxon>
        <taxon>Actinomycetota</taxon>
        <taxon>Actinomycetes</taxon>
        <taxon>Kitasatosporales</taxon>
        <taxon>Streptomycetaceae</taxon>
        <taxon>Streptomyces</taxon>
    </lineage>
</organism>
<protein>
    <submittedName>
        <fullName evidence="2">Uncharacterized protein</fullName>
    </submittedName>
</protein>